<name>A0A8S5T490_9CAUD</name>
<accession>A0A8S5T490</accession>
<sequence length="257" mass="29585">MDSSLRFLLKFGEKDHIEEFASGILYCSNAVTFWGIEDKLKIKGQGDILEAGVKTFAQRMAMQENETGEITVIDMPVNAIAHIDPAKHIPVFCMFAVFDDNCEITSEGSLKIKLPAETKATIREHFPNADSVAVISNPEQFIEDVEKSIGHRMEHECVHYFHIDKGLKIENSDQTAMDMEYMKYLMQDTPPKVEKGKTTYSFAAKYAYRVLFCKDVFFEREQEYRLVLPEETIYKSTKYPVKIQESISIHPLDEFLR</sequence>
<organism evidence="1">
    <name type="scientific">Siphoviridae sp. ctm8l1</name>
    <dbReference type="NCBI Taxonomy" id="2827930"/>
    <lineage>
        <taxon>Viruses</taxon>
        <taxon>Duplodnaviria</taxon>
        <taxon>Heunggongvirae</taxon>
        <taxon>Uroviricota</taxon>
        <taxon>Caudoviricetes</taxon>
    </lineage>
</organism>
<proteinExistence type="predicted"/>
<evidence type="ECO:0000313" key="1">
    <source>
        <dbReference type="EMBL" id="DAF57827.1"/>
    </source>
</evidence>
<reference evidence="1" key="1">
    <citation type="journal article" date="2021" name="Proc. Natl. Acad. Sci. U.S.A.">
        <title>A Catalog of Tens of Thousands of Viruses from Human Metagenomes Reveals Hidden Associations with Chronic Diseases.</title>
        <authorList>
            <person name="Tisza M.J."/>
            <person name="Buck C.B."/>
        </authorList>
    </citation>
    <scope>NUCLEOTIDE SEQUENCE</scope>
    <source>
        <strain evidence="1">Ctm8l1</strain>
    </source>
</reference>
<protein>
    <submittedName>
        <fullName evidence="1">Uncharacterized protein</fullName>
    </submittedName>
</protein>
<dbReference type="EMBL" id="BK032739">
    <property type="protein sequence ID" value="DAF57827.1"/>
    <property type="molecule type" value="Genomic_DNA"/>
</dbReference>